<keyword evidence="5 6" id="KW-0378">Hydrolase</keyword>
<feature type="binding site" evidence="6">
    <location>
        <position position="110"/>
    </location>
    <ligand>
        <name>Zn(2+)</name>
        <dbReference type="ChEBI" id="CHEBI:29105"/>
    </ligand>
</feature>
<dbReference type="SUPFAM" id="SSF55620">
    <property type="entry name" value="Tetrahydrobiopterin biosynthesis enzymes-like"/>
    <property type="match status" value="1"/>
</dbReference>
<dbReference type="UniPathway" id="UPA00848">
    <property type="reaction ID" value="UER00151"/>
</dbReference>
<dbReference type="Gene3D" id="1.10.286.10">
    <property type="match status" value="1"/>
</dbReference>
<comment type="catalytic activity">
    <reaction evidence="1 6">
        <text>GTP + H2O = 7,8-dihydroneopterin 3'-triphosphate + formate + H(+)</text>
        <dbReference type="Rhea" id="RHEA:17473"/>
        <dbReference type="ChEBI" id="CHEBI:15377"/>
        <dbReference type="ChEBI" id="CHEBI:15378"/>
        <dbReference type="ChEBI" id="CHEBI:15740"/>
        <dbReference type="ChEBI" id="CHEBI:37565"/>
        <dbReference type="ChEBI" id="CHEBI:58462"/>
        <dbReference type="EC" id="3.5.4.16"/>
    </reaction>
</comment>
<sequence>MSNTKDRSALRGAELADRVGDVGMSTLEPGPTGLAEYEVLVQRQLALIGEDPARDGLLNTPKRVAKAVSWLTRGYTLDAREVIGDALFEETHESMVIVRDIELYSMCEHHMLPFFGKAHVAYIPNGRIVGLSKLPRVVEVFARRLQVQERLTEQVAGALEEVLQPKGVGVVLECAHLCMMMRGVEKQNSKTITSAMRGSFRDDFKTRDEFLRLTHGGSVGR</sequence>
<feature type="binding site" evidence="6">
    <location>
        <position position="178"/>
    </location>
    <ligand>
        <name>Zn(2+)</name>
        <dbReference type="ChEBI" id="CHEBI:29105"/>
    </ligand>
</feature>
<dbReference type="InterPro" id="IPR020602">
    <property type="entry name" value="GTP_CycHdrlase_I_dom"/>
</dbReference>
<dbReference type="PROSITE" id="PS00860">
    <property type="entry name" value="GTP_CYCLOHYDROL_1_2"/>
    <property type="match status" value="1"/>
</dbReference>
<gene>
    <name evidence="6" type="primary">folE</name>
    <name evidence="8" type="ORF">AVDCRST_MAG11-1866</name>
</gene>
<dbReference type="NCBIfam" id="NF006825">
    <property type="entry name" value="PRK09347.1-2"/>
    <property type="match status" value="1"/>
</dbReference>
<evidence type="ECO:0000259" key="7">
    <source>
        <dbReference type="Pfam" id="PF01227"/>
    </source>
</evidence>
<evidence type="ECO:0000256" key="6">
    <source>
        <dbReference type="HAMAP-Rule" id="MF_00223"/>
    </source>
</evidence>
<dbReference type="GO" id="GO:0008270">
    <property type="term" value="F:zinc ion binding"/>
    <property type="evidence" value="ECO:0007669"/>
    <property type="project" value="UniProtKB-UniRule"/>
</dbReference>
<accession>A0A6J4KXS7</accession>
<evidence type="ECO:0000313" key="8">
    <source>
        <dbReference type="EMBL" id="CAA9317817.1"/>
    </source>
</evidence>
<dbReference type="FunFam" id="3.30.1130.10:FF:000001">
    <property type="entry name" value="GTP cyclohydrolase 1"/>
    <property type="match status" value="1"/>
</dbReference>
<dbReference type="EMBL" id="CADCTU010000432">
    <property type="protein sequence ID" value="CAA9317817.1"/>
    <property type="molecule type" value="Genomic_DNA"/>
</dbReference>
<dbReference type="InterPro" id="IPR018234">
    <property type="entry name" value="GTP_CycHdrlase_I_CS"/>
</dbReference>
<comment type="similarity">
    <text evidence="3 6">Belongs to the GTP cyclohydrolase I family.</text>
</comment>
<feature type="binding site" evidence="6">
    <location>
        <position position="107"/>
    </location>
    <ligand>
        <name>Zn(2+)</name>
        <dbReference type="ChEBI" id="CHEBI:29105"/>
    </ligand>
</feature>
<reference evidence="8" key="1">
    <citation type="submission" date="2020-02" db="EMBL/GenBank/DDBJ databases">
        <authorList>
            <person name="Meier V. D."/>
        </authorList>
    </citation>
    <scope>NUCLEOTIDE SEQUENCE</scope>
    <source>
        <strain evidence="8">AVDCRST_MAG11</strain>
    </source>
</reference>
<evidence type="ECO:0000256" key="3">
    <source>
        <dbReference type="ARBA" id="ARBA00008085"/>
    </source>
</evidence>
<feature type="domain" description="GTP cyclohydrolase I" evidence="7">
    <location>
        <begin position="41"/>
        <end position="214"/>
    </location>
</feature>
<proteinExistence type="inferred from homology"/>
<dbReference type="NCBIfam" id="TIGR00063">
    <property type="entry name" value="folE"/>
    <property type="match status" value="1"/>
</dbReference>
<dbReference type="GO" id="GO:0006729">
    <property type="term" value="P:tetrahydrobiopterin biosynthetic process"/>
    <property type="evidence" value="ECO:0007669"/>
    <property type="project" value="TreeGrafter"/>
</dbReference>
<evidence type="ECO:0000256" key="5">
    <source>
        <dbReference type="ARBA" id="ARBA00022801"/>
    </source>
</evidence>
<dbReference type="PROSITE" id="PS00859">
    <property type="entry name" value="GTP_CYCLOHYDROL_1_1"/>
    <property type="match status" value="1"/>
</dbReference>
<protein>
    <recommendedName>
        <fullName evidence="6">GTP cyclohydrolase 1</fullName>
        <ecNumber evidence="6">3.5.4.16</ecNumber>
    </recommendedName>
    <alternativeName>
        <fullName evidence="6">GTP cyclohydrolase I</fullName>
        <shortName evidence="6">GTP-CH-I</shortName>
    </alternativeName>
</protein>
<dbReference type="Pfam" id="PF01227">
    <property type="entry name" value="GTP_cyclohydroI"/>
    <property type="match status" value="1"/>
</dbReference>
<dbReference type="HAMAP" id="MF_00223">
    <property type="entry name" value="FolE"/>
    <property type="match status" value="1"/>
</dbReference>
<keyword evidence="6" id="KW-0862">Zinc</keyword>
<keyword evidence="6" id="KW-0547">Nucleotide-binding</keyword>
<keyword evidence="4 6" id="KW-0554">One-carbon metabolism</keyword>
<dbReference type="GO" id="GO:0005525">
    <property type="term" value="F:GTP binding"/>
    <property type="evidence" value="ECO:0007669"/>
    <property type="project" value="UniProtKB-KW"/>
</dbReference>
<dbReference type="PANTHER" id="PTHR11109">
    <property type="entry name" value="GTP CYCLOHYDROLASE I"/>
    <property type="match status" value="1"/>
</dbReference>
<comment type="subunit">
    <text evidence="6">Homopolymer.</text>
</comment>
<comment type="pathway">
    <text evidence="2 6">Cofactor biosynthesis; 7,8-dihydroneopterin triphosphate biosynthesis; 7,8-dihydroneopterin triphosphate from GTP: step 1/1.</text>
</comment>
<organism evidence="8">
    <name type="scientific">uncultured Gemmatimonadaceae bacterium</name>
    <dbReference type="NCBI Taxonomy" id="246130"/>
    <lineage>
        <taxon>Bacteria</taxon>
        <taxon>Pseudomonadati</taxon>
        <taxon>Gemmatimonadota</taxon>
        <taxon>Gemmatimonadia</taxon>
        <taxon>Gemmatimonadales</taxon>
        <taxon>Gemmatimonadaceae</taxon>
        <taxon>environmental samples</taxon>
    </lineage>
</organism>
<dbReference type="PANTHER" id="PTHR11109:SF7">
    <property type="entry name" value="GTP CYCLOHYDROLASE 1"/>
    <property type="match status" value="1"/>
</dbReference>
<dbReference type="GO" id="GO:0003934">
    <property type="term" value="F:GTP cyclohydrolase I activity"/>
    <property type="evidence" value="ECO:0007669"/>
    <property type="project" value="UniProtKB-UniRule"/>
</dbReference>
<dbReference type="InterPro" id="IPR043134">
    <property type="entry name" value="GTP-CH-I_N"/>
</dbReference>
<dbReference type="InterPro" id="IPR043133">
    <property type="entry name" value="GTP-CH-I_C/QueF"/>
</dbReference>
<evidence type="ECO:0000256" key="4">
    <source>
        <dbReference type="ARBA" id="ARBA00022563"/>
    </source>
</evidence>
<name>A0A6J4KXS7_9BACT</name>
<dbReference type="GO" id="GO:0006730">
    <property type="term" value="P:one-carbon metabolic process"/>
    <property type="evidence" value="ECO:0007669"/>
    <property type="project" value="UniProtKB-UniRule"/>
</dbReference>
<evidence type="ECO:0000256" key="1">
    <source>
        <dbReference type="ARBA" id="ARBA00001052"/>
    </source>
</evidence>
<evidence type="ECO:0000256" key="2">
    <source>
        <dbReference type="ARBA" id="ARBA00005080"/>
    </source>
</evidence>
<dbReference type="AlphaFoldDB" id="A0A6J4KXS7"/>
<dbReference type="NCBIfam" id="NF006826">
    <property type="entry name" value="PRK09347.1-3"/>
    <property type="match status" value="1"/>
</dbReference>
<dbReference type="Gene3D" id="3.30.1130.10">
    <property type="match status" value="1"/>
</dbReference>
<dbReference type="EC" id="3.5.4.16" evidence="6"/>
<keyword evidence="6" id="KW-0342">GTP-binding</keyword>
<dbReference type="GO" id="GO:0046654">
    <property type="term" value="P:tetrahydrofolate biosynthetic process"/>
    <property type="evidence" value="ECO:0007669"/>
    <property type="project" value="UniProtKB-UniRule"/>
</dbReference>
<keyword evidence="6" id="KW-0479">Metal-binding</keyword>
<dbReference type="GO" id="GO:0005737">
    <property type="term" value="C:cytoplasm"/>
    <property type="evidence" value="ECO:0007669"/>
    <property type="project" value="TreeGrafter"/>
</dbReference>
<dbReference type="InterPro" id="IPR001474">
    <property type="entry name" value="GTP_CycHdrlase_I"/>
</dbReference>